<gene>
    <name evidence="1" type="ORF">BH006_25910</name>
</gene>
<dbReference type="RefSeq" id="WP_069721723.1">
    <property type="nucleotide sequence ID" value="NZ_MJEL01000044.1"/>
</dbReference>
<reference evidence="1" key="1">
    <citation type="submission" date="2016-09" db="EMBL/GenBank/DDBJ databases">
        <title>Whole Genome Sequencing of Salmonella enterica subsp. enterica serovar Nottingham.</title>
        <authorList>
            <person name="Zheng J."/>
            <person name="Wang H."/>
        </authorList>
    </citation>
    <scope>NUCLEOTIDE SEQUENCE [LARGE SCALE GENOMIC DNA]</scope>
    <source>
        <strain evidence="1">CFSAN055411</strain>
    </source>
</reference>
<comment type="caution">
    <text evidence="1">The sequence shown here is derived from an EMBL/GenBank/DDBJ whole genome shotgun (WGS) entry which is preliminary data.</text>
</comment>
<dbReference type="Proteomes" id="UP000852880">
    <property type="component" value="Unassembled WGS sequence"/>
</dbReference>
<accession>A0A3F3IAA4</accession>
<evidence type="ECO:0000313" key="1">
    <source>
        <dbReference type="EMBL" id="OEH96215.1"/>
    </source>
</evidence>
<organism evidence="1">
    <name type="scientific">Salmonella enterica</name>
    <name type="common">Salmonella choleraesuis</name>
    <dbReference type="NCBI Taxonomy" id="28901"/>
    <lineage>
        <taxon>Bacteria</taxon>
        <taxon>Pseudomonadati</taxon>
        <taxon>Pseudomonadota</taxon>
        <taxon>Gammaproteobacteria</taxon>
        <taxon>Enterobacterales</taxon>
        <taxon>Enterobacteriaceae</taxon>
        <taxon>Salmonella</taxon>
    </lineage>
</organism>
<sequence length="68" mass="7619">MKDGLFKISGEVSAFFSELALTENLMKKVENEGIERGGGINNALFSQADNSDVKGLYWYKLCRLLKVM</sequence>
<dbReference type="EMBL" id="MJEL01000044">
    <property type="protein sequence ID" value="OEH96215.1"/>
    <property type="molecule type" value="Genomic_DNA"/>
</dbReference>
<dbReference type="AlphaFoldDB" id="A0A3F3IAA4"/>
<name>A0A3F3IAA4_SALER</name>
<protein>
    <submittedName>
        <fullName evidence="1">Uncharacterized protein</fullName>
    </submittedName>
</protein>
<proteinExistence type="predicted"/>